<evidence type="ECO:0000313" key="3">
    <source>
        <dbReference type="Proteomes" id="UP001221898"/>
    </source>
</evidence>
<sequence length="83" mass="9055">MGQPAAEGSPYHTGKQDWGTVQSRGQLRGDPPRAWKQFESSLASLSPVLSHSEEPCGHCCPREVWLLREAFPHCTGHSSARAA</sequence>
<keyword evidence="3" id="KW-1185">Reference proteome</keyword>
<comment type="caution">
    <text evidence="2">The sequence shown here is derived from an EMBL/GenBank/DDBJ whole genome shotgun (WGS) entry which is preliminary data.</text>
</comment>
<organism evidence="2 3">
    <name type="scientific">Aldrovandia affinis</name>
    <dbReference type="NCBI Taxonomy" id="143900"/>
    <lineage>
        <taxon>Eukaryota</taxon>
        <taxon>Metazoa</taxon>
        <taxon>Chordata</taxon>
        <taxon>Craniata</taxon>
        <taxon>Vertebrata</taxon>
        <taxon>Euteleostomi</taxon>
        <taxon>Actinopterygii</taxon>
        <taxon>Neopterygii</taxon>
        <taxon>Teleostei</taxon>
        <taxon>Notacanthiformes</taxon>
        <taxon>Halosauridae</taxon>
        <taxon>Aldrovandia</taxon>
    </lineage>
</organism>
<gene>
    <name evidence="2" type="ORF">AAFF_G00180380</name>
</gene>
<evidence type="ECO:0000256" key="1">
    <source>
        <dbReference type="SAM" id="MobiDB-lite"/>
    </source>
</evidence>
<protein>
    <submittedName>
        <fullName evidence="2">Uncharacterized protein</fullName>
    </submittedName>
</protein>
<dbReference type="Proteomes" id="UP001221898">
    <property type="component" value="Unassembled WGS sequence"/>
</dbReference>
<dbReference type="AlphaFoldDB" id="A0AAD7SZ44"/>
<reference evidence="2" key="1">
    <citation type="journal article" date="2023" name="Science">
        <title>Genome structures resolve the early diversification of teleost fishes.</title>
        <authorList>
            <person name="Parey E."/>
            <person name="Louis A."/>
            <person name="Montfort J."/>
            <person name="Bouchez O."/>
            <person name="Roques C."/>
            <person name="Iampietro C."/>
            <person name="Lluch J."/>
            <person name="Castinel A."/>
            <person name="Donnadieu C."/>
            <person name="Desvignes T."/>
            <person name="Floi Bucao C."/>
            <person name="Jouanno E."/>
            <person name="Wen M."/>
            <person name="Mejri S."/>
            <person name="Dirks R."/>
            <person name="Jansen H."/>
            <person name="Henkel C."/>
            <person name="Chen W.J."/>
            <person name="Zahm M."/>
            <person name="Cabau C."/>
            <person name="Klopp C."/>
            <person name="Thompson A.W."/>
            <person name="Robinson-Rechavi M."/>
            <person name="Braasch I."/>
            <person name="Lecointre G."/>
            <person name="Bobe J."/>
            <person name="Postlethwait J.H."/>
            <person name="Berthelot C."/>
            <person name="Roest Crollius H."/>
            <person name="Guiguen Y."/>
        </authorList>
    </citation>
    <scope>NUCLEOTIDE SEQUENCE</scope>
    <source>
        <strain evidence="2">NC1722</strain>
    </source>
</reference>
<evidence type="ECO:0000313" key="2">
    <source>
        <dbReference type="EMBL" id="KAJ8411003.1"/>
    </source>
</evidence>
<feature type="region of interest" description="Disordered" evidence="1">
    <location>
        <begin position="1"/>
        <end position="33"/>
    </location>
</feature>
<name>A0AAD7SZ44_9TELE</name>
<accession>A0AAD7SZ44</accession>
<proteinExistence type="predicted"/>
<dbReference type="EMBL" id="JAINUG010000024">
    <property type="protein sequence ID" value="KAJ8411003.1"/>
    <property type="molecule type" value="Genomic_DNA"/>
</dbReference>